<dbReference type="GeneID" id="30178113"/>
<protein>
    <recommendedName>
        <fullName evidence="2">DUF155 domain-containing protein</fullName>
    </recommendedName>
</protein>
<reference evidence="3 4" key="1">
    <citation type="journal article" date="2016" name="Proc. Natl. Acad. Sci. U.S.A.">
        <title>Comparative genomics of biotechnologically important yeasts.</title>
        <authorList>
            <person name="Riley R."/>
            <person name="Haridas S."/>
            <person name="Wolfe K.H."/>
            <person name="Lopes M.R."/>
            <person name="Hittinger C.T."/>
            <person name="Goeker M."/>
            <person name="Salamov A.A."/>
            <person name="Wisecaver J.H."/>
            <person name="Long T.M."/>
            <person name="Calvey C.H."/>
            <person name="Aerts A.L."/>
            <person name="Barry K.W."/>
            <person name="Choi C."/>
            <person name="Clum A."/>
            <person name="Coughlan A.Y."/>
            <person name="Deshpande S."/>
            <person name="Douglass A.P."/>
            <person name="Hanson S.J."/>
            <person name="Klenk H.-P."/>
            <person name="LaButti K.M."/>
            <person name="Lapidus A."/>
            <person name="Lindquist E.A."/>
            <person name="Lipzen A.M."/>
            <person name="Meier-Kolthoff J.P."/>
            <person name="Ohm R.A."/>
            <person name="Otillar R.P."/>
            <person name="Pangilinan J.L."/>
            <person name="Peng Y."/>
            <person name="Rokas A."/>
            <person name="Rosa C.A."/>
            <person name="Scheuner C."/>
            <person name="Sibirny A.A."/>
            <person name="Slot J.C."/>
            <person name="Stielow J.B."/>
            <person name="Sun H."/>
            <person name="Kurtzman C.P."/>
            <person name="Blackwell M."/>
            <person name="Grigoriev I.V."/>
            <person name="Jeffries T.W."/>
        </authorList>
    </citation>
    <scope>NUCLEOTIDE SEQUENCE [LARGE SCALE GENOMIC DNA]</scope>
    <source>
        <strain evidence="3 4">NRRL Y-2026</strain>
    </source>
</reference>
<organism evidence="3 4">
    <name type="scientific">Pichia membranifaciens NRRL Y-2026</name>
    <dbReference type="NCBI Taxonomy" id="763406"/>
    <lineage>
        <taxon>Eukaryota</taxon>
        <taxon>Fungi</taxon>
        <taxon>Dikarya</taxon>
        <taxon>Ascomycota</taxon>
        <taxon>Saccharomycotina</taxon>
        <taxon>Pichiomycetes</taxon>
        <taxon>Pichiales</taxon>
        <taxon>Pichiaceae</taxon>
        <taxon>Pichia</taxon>
    </lineage>
</organism>
<dbReference type="Pfam" id="PF02582">
    <property type="entry name" value="DUF155"/>
    <property type="match status" value="1"/>
</dbReference>
<gene>
    <name evidence="3" type="ORF">PICMEDRAFT_17004</name>
</gene>
<evidence type="ECO:0000313" key="4">
    <source>
        <dbReference type="Proteomes" id="UP000094455"/>
    </source>
</evidence>
<evidence type="ECO:0000259" key="2">
    <source>
        <dbReference type="Pfam" id="PF02582"/>
    </source>
</evidence>
<dbReference type="InterPro" id="IPR003734">
    <property type="entry name" value="DUF155"/>
</dbReference>
<dbReference type="InterPro" id="IPR051624">
    <property type="entry name" value="RMD1/Sad1-interacting"/>
</dbReference>
<sequence>MFQSLIKLAVPIRGRANCLRNNRGVLARSYAQSSSNSIAAQQRKKILTYQKTSIGEVEADAVSGSRVHSGVLGGGGENETIIHPAFVTSSNLTSFLGKPVRPVVSVTRCETYDLAKVRSKLSLKGVAPIQIVPNECILFKYKQQDVFVFKFGTIVAWNIEEEEILREVVPLFKDAEIHTYSYQSEDLDYVELTAKTGAGANAADSHVSPETEIICLNSESPQQKLLDMLAFSYGISRSTRLAILEEAVERHIQLSRLTIDKLSEGQRIAVDPKDTLKLSGRLLLLRGKLNLYSELVETPDIYWSEARLEKIHENISQALDISKRIVILNRKLDYLSDEAEALISIMSKRTEVKLELIIIYLIVIEVCFEVYHFYDRLGGKYNIEYFRALLQRPA</sequence>
<comment type="similarity">
    <text evidence="1">Belongs to the RMD1/sif2 family.</text>
</comment>
<dbReference type="RefSeq" id="XP_019016826.1">
    <property type="nucleotide sequence ID" value="XM_019161426.1"/>
</dbReference>
<dbReference type="GO" id="GO:0005743">
    <property type="term" value="C:mitochondrial inner membrane"/>
    <property type="evidence" value="ECO:0007669"/>
    <property type="project" value="EnsemblFungi"/>
</dbReference>
<dbReference type="Proteomes" id="UP000094455">
    <property type="component" value="Unassembled WGS sequence"/>
</dbReference>
<dbReference type="AlphaFoldDB" id="A0A1E3NK49"/>
<dbReference type="PANTHER" id="PTHR16255:SF1">
    <property type="entry name" value="REQUIRED FOR MEIOTIC NUCLEAR DIVISION PROTEIN 1 HOMOLOG"/>
    <property type="match status" value="1"/>
</dbReference>
<dbReference type="PANTHER" id="PTHR16255">
    <property type="entry name" value="REQUIRED FOR MEIOTIC NUCLEAR DIVISION PROTEIN 1 HOMOLOG"/>
    <property type="match status" value="1"/>
</dbReference>
<accession>A0A1E3NK49</accession>
<evidence type="ECO:0000256" key="1">
    <source>
        <dbReference type="ARBA" id="ARBA00008306"/>
    </source>
</evidence>
<keyword evidence="4" id="KW-1185">Reference proteome</keyword>
<dbReference type="OrthoDB" id="242766at2759"/>
<feature type="domain" description="DUF155" evidence="2">
    <location>
        <begin position="146"/>
        <end position="329"/>
    </location>
</feature>
<dbReference type="GO" id="GO:0070131">
    <property type="term" value="P:positive regulation of mitochondrial translation"/>
    <property type="evidence" value="ECO:0007669"/>
    <property type="project" value="TreeGrafter"/>
</dbReference>
<evidence type="ECO:0000313" key="3">
    <source>
        <dbReference type="EMBL" id="ODQ45713.1"/>
    </source>
</evidence>
<name>A0A1E3NK49_9ASCO</name>
<dbReference type="EMBL" id="KV454004">
    <property type="protein sequence ID" value="ODQ45713.1"/>
    <property type="molecule type" value="Genomic_DNA"/>
</dbReference>
<proteinExistence type="inferred from homology"/>